<dbReference type="Pfam" id="PF00563">
    <property type="entry name" value="EAL"/>
    <property type="match status" value="1"/>
</dbReference>
<sequence>MKKLSERFSNIDVAFWLDDFGCGSANLSSVITSNFKVIKIDKVIFWGFYLKYKSLLIELIFFIKSCGCLVIIEGIESKEHLDFSLEHNCYSQGYLFNDLD</sequence>
<dbReference type="GO" id="GO:0071111">
    <property type="term" value="F:cyclic-guanylate-specific phosphodiesterase activity"/>
    <property type="evidence" value="ECO:0007669"/>
    <property type="project" value="InterPro"/>
</dbReference>
<evidence type="ECO:0000313" key="3">
    <source>
        <dbReference type="Proteomes" id="UP000252479"/>
    </source>
</evidence>
<evidence type="ECO:0000259" key="1">
    <source>
        <dbReference type="PROSITE" id="PS50883"/>
    </source>
</evidence>
<proteinExistence type="predicted"/>
<dbReference type="PROSITE" id="PS50883">
    <property type="entry name" value="EAL"/>
    <property type="match status" value="1"/>
</dbReference>
<dbReference type="InterPro" id="IPR035919">
    <property type="entry name" value="EAL_sf"/>
</dbReference>
<organism evidence="2 3">
    <name type="scientific">Vibrio casei</name>
    <dbReference type="NCBI Taxonomy" id="673372"/>
    <lineage>
        <taxon>Bacteria</taxon>
        <taxon>Pseudomonadati</taxon>
        <taxon>Pseudomonadota</taxon>
        <taxon>Gammaproteobacteria</taxon>
        <taxon>Vibrionales</taxon>
        <taxon>Vibrionaceae</taxon>
        <taxon>Vibrio</taxon>
    </lineage>
</organism>
<reference evidence="2 3" key="1">
    <citation type="journal article" date="2017" name="Elife">
        <title>Extensive horizontal gene transfer in cheese-associated bacteria.</title>
        <authorList>
            <person name="Bonham K.S."/>
            <person name="Wolfe B.E."/>
            <person name="Dutton R.J."/>
        </authorList>
    </citation>
    <scope>NUCLEOTIDE SEQUENCE [LARGE SCALE GENOMIC DNA]</scope>
    <source>
        <strain evidence="2 3">JB196</strain>
    </source>
</reference>
<protein>
    <submittedName>
        <fullName evidence="2">EAL domain-containing protein</fullName>
    </submittedName>
</protein>
<dbReference type="SUPFAM" id="SSF141868">
    <property type="entry name" value="EAL domain-like"/>
    <property type="match status" value="1"/>
</dbReference>
<dbReference type="EMBL" id="QPGL01000002">
    <property type="protein sequence ID" value="RCS70610.1"/>
    <property type="molecule type" value="Genomic_DNA"/>
</dbReference>
<dbReference type="AlphaFoldDB" id="A0A368LIP4"/>
<dbReference type="Gene3D" id="3.20.20.450">
    <property type="entry name" value="EAL domain"/>
    <property type="match status" value="1"/>
</dbReference>
<dbReference type="Proteomes" id="UP000252479">
    <property type="component" value="Unassembled WGS sequence"/>
</dbReference>
<name>A0A368LIP4_9VIBR</name>
<dbReference type="InterPro" id="IPR001633">
    <property type="entry name" value="EAL_dom"/>
</dbReference>
<evidence type="ECO:0000313" key="2">
    <source>
        <dbReference type="EMBL" id="RCS70610.1"/>
    </source>
</evidence>
<dbReference type="PANTHER" id="PTHR33121">
    <property type="entry name" value="CYCLIC DI-GMP PHOSPHODIESTERASE PDEF"/>
    <property type="match status" value="1"/>
</dbReference>
<keyword evidence="3" id="KW-1185">Reference proteome</keyword>
<dbReference type="InterPro" id="IPR050706">
    <property type="entry name" value="Cyclic-di-GMP_PDE-like"/>
</dbReference>
<dbReference type="PANTHER" id="PTHR33121:SF71">
    <property type="entry name" value="OXYGEN SENSOR PROTEIN DOSP"/>
    <property type="match status" value="1"/>
</dbReference>
<gene>
    <name evidence="2" type="ORF">CIK83_14430</name>
</gene>
<feature type="domain" description="EAL" evidence="1">
    <location>
        <begin position="1"/>
        <end position="100"/>
    </location>
</feature>
<comment type="caution">
    <text evidence="2">The sequence shown here is derived from an EMBL/GenBank/DDBJ whole genome shotgun (WGS) entry which is preliminary data.</text>
</comment>
<accession>A0A368LIP4</accession>